<proteinExistence type="inferred from homology"/>
<dbReference type="RefSeq" id="WP_024565049.1">
    <property type="nucleotide sequence ID" value="NZ_CP007547.1"/>
</dbReference>
<dbReference type="PROSITE" id="PS52016">
    <property type="entry name" value="TONB_DEPENDENT_REC_3"/>
    <property type="match status" value="1"/>
</dbReference>
<evidence type="ECO:0000256" key="2">
    <source>
        <dbReference type="ARBA" id="ARBA00022448"/>
    </source>
</evidence>
<reference evidence="15" key="1">
    <citation type="journal article" date="2013" name="Lancet">
        <title>First case of E anophelis outbreak in an intensive-care unit.</title>
        <authorList>
            <person name="Teo J."/>
            <person name="Tan S.Y."/>
            <person name="Tay M."/>
            <person name="Ding Y."/>
            <person name="Kjelleberg S."/>
            <person name="Givskov M."/>
            <person name="Lin R.T."/>
            <person name="Yang L."/>
        </authorList>
    </citation>
    <scope>NUCLEOTIDE SEQUENCE [LARGE SCALE GENOMIC DNA]</scope>
    <source>
        <strain evidence="15">NUHP1</strain>
    </source>
</reference>
<evidence type="ECO:0000256" key="10">
    <source>
        <dbReference type="PROSITE-ProRule" id="PRU01360"/>
    </source>
</evidence>
<evidence type="ECO:0000313" key="15">
    <source>
        <dbReference type="EMBL" id="AIL45128.1"/>
    </source>
</evidence>
<dbReference type="GO" id="GO:0015889">
    <property type="term" value="P:cobalamin transport"/>
    <property type="evidence" value="ECO:0007669"/>
    <property type="project" value="TreeGrafter"/>
</dbReference>
<gene>
    <name evidence="15" type="ORF">BD94_1353</name>
</gene>
<keyword evidence="9 10" id="KW-0998">Cell outer membrane</keyword>
<evidence type="ECO:0000256" key="12">
    <source>
        <dbReference type="SAM" id="SignalP"/>
    </source>
</evidence>
<dbReference type="Gene3D" id="2.170.130.10">
    <property type="entry name" value="TonB-dependent receptor, plug domain"/>
    <property type="match status" value="1"/>
</dbReference>
<keyword evidence="8 10" id="KW-0472">Membrane</keyword>
<comment type="similarity">
    <text evidence="10 11">Belongs to the TonB-dependent receptor family.</text>
</comment>
<feature type="domain" description="TonB-dependent receptor plug" evidence="14">
    <location>
        <begin position="40"/>
        <end position="145"/>
    </location>
</feature>
<evidence type="ECO:0000256" key="4">
    <source>
        <dbReference type="ARBA" id="ARBA00022692"/>
    </source>
</evidence>
<evidence type="ECO:0000256" key="11">
    <source>
        <dbReference type="RuleBase" id="RU003357"/>
    </source>
</evidence>
<evidence type="ECO:0000256" key="6">
    <source>
        <dbReference type="ARBA" id="ARBA00023065"/>
    </source>
</evidence>
<dbReference type="Proteomes" id="UP000028933">
    <property type="component" value="Chromosome"/>
</dbReference>
<dbReference type="PANTHER" id="PTHR30069:SF53">
    <property type="entry name" value="COLICIN I RECEPTOR-RELATED"/>
    <property type="match status" value="1"/>
</dbReference>
<dbReference type="Pfam" id="PF07715">
    <property type="entry name" value="Plug"/>
    <property type="match status" value="1"/>
</dbReference>
<keyword evidence="4 10" id="KW-0812">Transmembrane</keyword>
<keyword evidence="3 10" id="KW-1134">Transmembrane beta strand</keyword>
<sequence length="600" mass="67791">MKKLLLSAIVLIPAAGIMAQEKAIDEVVIDGKFLSLPYKKVSENIEIITKEQIEKAPAQSIEDLLAYYTGVDVRRRGMADTQADVSIRGSSFEQVLMLVNGIRMSDAQTGHNMMNVPFSLASVERIEIIKGPAARRFGQNAYAGVINIITKASGKDEYRVSATGGDYKTWSLGAAADFGNEKFGNFLQVNNTESAGYRYNTDYKIKNFWYQNQMKIKDGSIKFQAGFVEKKFGANGFYSSPAAKDQYEETQTSLVSAIYNQKFGNWGVNANLYWRRAQDMYLFVRNKPEIYRNMHIGNNYGGELNLSYKSSLGVTGIGAEMHQEDLRSNNLGARGRFVTQILAEHHFSFINNRLSIIPGASWVNYTGTGNFFYPGLDVGFDIDKQNKIYGNVAKVHRVPTYTDLYYQSKTEQGNADLKPENALSYEIGYRFSRQKFLFKTSVFGRDSKNAIDWTRANANSIWVAENISDVKTKGLEVEASQGFNSFIKNISIGYTYLDSKAKNNDKGENSRYALENLKHQFNAKLTLGYWKFTNELIYQYNQRVTLGSYNLLDEKLTFSTKDVDIFLLINNITNAKYTGASLVPMPGRWFQLGFNFKGKF</sequence>
<keyword evidence="7 11" id="KW-0798">TonB box</keyword>
<evidence type="ECO:0000256" key="8">
    <source>
        <dbReference type="ARBA" id="ARBA00023136"/>
    </source>
</evidence>
<protein>
    <submittedName>
        <fullName evidence="15">TonB-dependent receptor</fullName>
    </submittedName>
</protein>
<dbReference type="CDD" id="cd01347">
    <property type="entry name" value="ligand_gated_channel"/>
    <property type="match status" value="1"/>
</dbReference>
<reference evidence="15" key="2">
    <citation type="journal article" date="2015" name="Genome Biol. Evol.">
        <title>Complete Genome Sequence and Transcriptomic Analysis of the Novel Pathogen Elizabethkingia anophelis in Response to Oxidative Stress.</title>
        <authorList>
            <person name="Li Y."/>
            <person name="Liu Y."/>
            <person name="Chew S.C."/>
            <person name="Tay M."/>
            <person name="Salido M.M."/>
            <person name="Teo J."/>
            <person name="Lauro F.M."/>
            <person name="Givskov M."/>
            <person name="Yang L."/>
        </authorList>
    </citation>
    <scope>NUCLEOTIDE SEQUENCE</scope>
    <source>
        <strain evidence="15">NUHP1</strain>
    </source>
</reference>
<evidence type="ECO:0000313" key="16">
    <source>
        <dbReference type="Proteomes" id="UP000028933"/>
    </source>
</evidence>
<name>A0A077EEZ3_9FLAO</name>
<keyword evidence="15" id="KW-0675">Receptor</keyword>
<dbReference type="InterPro" id="IPR039426">
    <property type="entry name" value="TonB-dep_rcpt-like"/>
</dbReference>
<dbReference type="PANTHER" id="PTHR30069">
    <property type="entry name" value="TONB-DEPENDENT OUTER MEMBRANE RECEPTOR"/>
    <property type="match status" value="1"/>
</dbReference>
<keyword evidence="2 10" id="KW-0813">Transport</keyword>
<organism evidence="15 16">
    <name type="scientific">Elizabethkingia anophelis NUHP1</name>
    <dbReference type="NCBI Taxonomy" id="1338011"/>
    <lineage>
        <taxon>Bacteria</taxon>
        <taxon>Pseudomonadati</taxon>
        <taxon>Bacteroidota</taxon>
        <taxon>Flavobacteriia</taxon>
        <taxon>Flavobacteriales</taxon>
        <taxon>Weeksellaceae</taxon>
        <taxon>Elizabethkingia</taxon>
    </lineage>
</organism>
<comment type="subcellular location">
    <subcellularLocation>
        <location evidence="1 10">Cell outer membrane</location>
        <topology evidence="1 10">Multi-pass membrane protein</topology>
    </subcellularLocation>
</comment>
<dbReference type="STRING" id="1338011.BD94_1353"/>
<evidence type="ECO:0000256" key="3">
    <source>
        <dbReference type="ARBA" id="ARBA00022452"/>
    </source>
</evidence>
<keyword evidence="5 12" id="KW-0732">Signal</keyword>
<dbReference type="InterPro" id="IPR000531">
    <property type="entry name" value="Beta-barrel_TonB"/>
</dbReference>
<dbReference type="HOGENOM" id="CLU_008287_18_5_10"/>
<dbReference type="eggNOG" id="COG4206">
    <property type="taxonomic scope" value="Bacteria"/>
</dbReference>
<feature type="domain" description="TonB-dependent receptor-like beta-barrel" evidence="13">
    <location>
        <begin position="163"/>
        <end position="572"/>
    </location>
</feature>
<feature type="chain" id="PRO_5001717702" evidence="12">
    <location>
        <begin position="20"/>
        <end position="600"/>
    </location>
</feature>
<dbReference type="KEGG" id="eao:BD94_1353"/>
<dbReference type="GO" id="GO:0009279">
    <property type="term" value="C:cell outer membrane"/>
    <property type="evidence" value="ECO:0007669"/>
    <property type="project" value="UniProtKB-SubCell"/>
</dbReference>
<evidence type="ECO:0000259" key="14">
    <source>
        <dbReference type="Pfam" id="PF07715"/>
    </source>
</evidence>
<dbReference type="SUPFAM" id="SSF56935">
    <property type="entry name" value="Porins"/>
    <property type="match status" value="1"/>
</dbReference>
<evidence type="ECO:0000256" key="1">
    <source>
        <dbReference type="ARBA" id="ARBA00004571"/>
    </source>
</evidence>
<dbReference type="EMBL" id="CP007547">
    <property type="protein sequence ID" value="AIL45128.1"/>
    <property type="molecule type" value="Genomic_DNA"/>
</dbReference>
<feature type="signal peptide" evidence="12">
    <location>
        <begin position="1"/>
        <end position="19"/>
    </location>
</feature>
<accession>A0A077EEZ3</accession>
<evidence type="ECO:0000256" key="5">
    <source>
        <dbReference type="ARBA" id="ARBA00022729"/>
    </source>
</evidence>
<dbReference type="InterPro" id="IPR037066">
    <property type="entry name" value="Plug_dom_sf"/>
</dbReference>
<evidence type="ECO:0000256" key="9">
    <source>
        <dbReference type="ARBA" id="ARBA00023237"/>
    </source>
</evidence>
<evidence type="ECO:0000256" key="7">
    <source>
        <dbReference type="ARBA" id="ARBA00023077"/>
    </source>
</evidence>
<dbReference type="AlphaFoldDB" id="A0A077EEZ3"/>
<dbReference type="InterPro" id="IPR012910">
    <property type="entry name" value="Plug_dom"/>
</dbReference>
<evidence type="ECO:0000259" key="13">
    <source>
        <dbReference type="Pfam" id="PF00593"/>
    </source>
</evidence>
<dbReference type="Pfam" id="PF00593">
    <property type="entry name" value="TonB_dep_Rec_b-barrel"/>
    <property type="match status" value="1"/>
</dbReference>
<dbReference type="InterPro" id="IPR036942">
    <property type="entry name" value="Beta-barrel_TonB_sf"/>
</dbReference>
<keyword evidence="6" id="KW-0406">Ion transport</keyword>
<dbReference type="Gene3D" id="2.40.170.20">
    <property type="entry name" value="TonB-dependent receptor, beta-barrel domain"/>
    <property type="match status" value="1"/>
</dbReference>
<dbReference type="GO" id="GO:0006811">
    <property type="term" value="P:monoatomic ion transport"/>
    <property type="evidence" value="ECO:0007669"/>
    <property type="project" value="UniProtKB-KW"/>
</dbReference>